<dbReference type="AlphaFoldDB" id="A0A5B7A164"/>
<gene>
    <name evidence="1" type="ORF">Din_019981</name>
</gene>
<organism evidence="1">
    <name type="scientific">Davidia involucrata</name>
    <name type="common">Dove tree</name>
    <dbReference type="NCBI Taxonomy" id="16924"/>
    <lineage>
        <taxon>Eukaryota</taxon>
        <taxon>Viridiplantae</taxon>
        <taxon>Streptophyta</taxon>
        <taxon>Embryophyta</taxon>
        <taxon>Tracheophyta</taxon>
        <taxon>Spermatophyta</taxon>
        <taxon>Magnoliopsida</taxon>
        <taxon>eudicotyledons</taxon>
        <taxon>Gunneridae</taxon>
        <taxon>Pentapetalae</taxon>
        <taxon>asterids</taxon>
        <taxon>Cornales</taxon>
        <taxon>Nyssaceae</taxon>
        <taxon>Davidia</taxon>
    </lineage>
</organism>
<protein>
    <submittedName>
        <fullName evidence="1">Uncharacterized protein</fullName>
    </submittedName>
</protein>
<accession>A0A5B7A164</accession>
<sequence length="313" mass="35503">MIPTPQILRVTMMSQLMIIRNNLWELNVSLGRLLFQGFGMNLLQRIFNSIVTMEGKLLLKLVKITRCEDHHQYTEEFGKENGENMQQKFETLLEGNDYGLVLIILQKRLPELMRKKKLEFEETLYLEKNKNLNSYVASPVTGAVCLPSASEETNVLYSHPSPSSVLDISTTSIVNGLAFAIKEEENAIKIAEEEPPIPGFLEDHLIPPSLCQEFNLCFEDNFPFANDLEQQSILGFLDDPLASPSIGQELNLGFEENSLYGNDLGQFFEGLDHVDMDNTMCEFENWEANVLPGYEFELGKDELAWIDEAIVGP</sequence>
<proteinExistence type="predicted"/>
<reference evidence="1" key="1">
    <citation type="submission" date="2019-08" db="EMBL/GenBank/DDBJ databases">
        <title>Reference gene set and small RNA set construction with multiple tissues from Davidia involucrata Baill.</title>
        <authorList>
            <person name="Yang H."/>
            <person name="Zhou C."/>
            <person name="Li G."/>
            <person name="Wang J."/>
            <person name="Gao P."/>
            <person name="Wang M."/>
            <person name="Wang R."/>
            <person name="Zhao Y."/>
        </authorList>
    </citation>
    <scope>NUCLEOTIDE SEQUENCE</scope>
    <source>
        <tissue evidence="1">Mixed with DoveR01_LX</tissue>
    </source>
</reference>
<name>A0A5B7A164_DAVIN</name>
<dbReference type="EMBL" id="GHES01019981">
    <property type="protein sequence ID" value="MPA50540.1"/>
    <property type="molecule type" value="Transcribed_RNA"/>
</dbReference>
<evidence type="ECO:0000313" key="1">
    <source>
        <dbReference type="EMBL" id="MPA50540.1"/>
    </source>
</evidence>